<comment type="subcellular location">
    <subcellularLocation>
        <location evidence="1">Endoplasmic reticulum membrane</location>
        <topology evidence="1">Multi-pass membrane protein</topology>
    </subcellularLocation>
</comment>
<dbReference type="GO" id="GO:0042765">
    <property type="term" value="C:GPI-anchor transamidase complex"/>
    <property type="evidence" value="ECO:0007669"/>
    <property type="project" value="InterPro"/>
</dbReference>
<dbReference type="EMBL" id="FR824318">
    <property type="protein sequence ID" value="CCA25065.1"/>
    <property type="molecule type" value="Genomic_DNA"/>
</dbReference>
<keyword evidence="5 9" id="KW-0812">Transmembrane</keyword>
<comment type="similarity">
    <text evidence="3">Belongs to the PIGU family.</text>
</comment>
<keyword evidence="7 9" id="KW-1133">Transmembrane helix</keyword>
<accession>F0WUI4</accession>
<gene>
    <name evidence="10" type="primary">AlNc14C273G9995</name>
    <name evidence="10" type="ORF">ALNC14_112090</name>
</gene>
<dbReference type="Pfam" id="PF06728">
    <property type="entry name" value="PIG-U"/>
    <property type="match status" value="1"/>
</dbReference>
<dbReference type="InterPro" id="IPR009600">
    <property type="entry name" value="PIG-U"/>
</dbReference>
<evidence type="ECO:0000256" key="7">
    <source>
        <dbReference type="ARBA" id="ARBA00022989"/>
    </source>
</evidence>
<protein>
    <submittedName>
        <fullName evidence="10">Uncharacterized protein AlNc14C273G9995</fullName>
    </submittedName>
</protein>
<proteinExistence type="inferred from homology"/>
<sequence>MRLPHASFSFICCFGVALRVFFFANTKWQIALSQRPELVTSISSFDRVKESVFHLQQGKSPYDGDTFHQPPLLLLAFYPLLTILSNHETITYTIIAMTFILLDIIIAFQLAKLTHWIHQFGEESRMQTTKDEPIWIEEEFPLSPLLKSAVLPNTVAAVYLLNPYSVASCVAVSTVSVTHAVIISSFVSATKKAVLTSCMLLALATYLSLYSAVLIFPIALYLKAVATQNGPSDRKLHSTSKLMLGFMISLAALLFLSYRLTQSWAFIEKTYGWIATYSDLTPNVGVFWYFFIEVFDRFVPYFLLLLHAHPLIYVVPLYLRLCQRPQAYACTLLGIMTLFQAYPTFGDFGFYMSLTMIHPKTVMNVRHRFVYLLGLSAATCVLPIMWHLWLYPASGNANFYFSQTLVYQVFVAQIIVAFVHSTMERDKRIQQFRKLKIDKCE</sequence>
<comment type="pathway">
    <text evidence="2">Glycolipid biosynthesis; glycosylphosphatidylinositol-anchor biosynthesis.</text>
</comment>
<keyword evidence="6" id="KW-0256">Endoplasmic reticulum</keyword>
<evidence type="ECO:0000256" key="3">
    <source>
        <dbReference type="ARBA" id="ARBA00010026"/>
    </source>
</evidence>
<evidence type="ECO:0000256" key="9">
    <source>
        <dbReference type="SAM" id="Phobius"/>
    </source>
</evidence>
<keyword evidence="4" id="KW-0337">GPI-anchor biosynthesis</keyword>
<dbReference type="PANTHER" id="PTHR13121">
    <property type="entry name" value="GPI TRANSAMIDASE COMPONENT PIG-U"/>
    <property type="match status" value="1"/>
</dbReference>
<feature type="transmembrane region" description="Helical" evidence="9">
    <location>
        <begin position="400"/>
        <end position="419"/>
    </location>
</feature>
<feature type="transmembrane region" description="Helical" evidence="9">
    <location>
        <begin position="6"/>
        <end position="25"/>
    </location>
</feature>
<dbReference type="GO" id="GO:0006506">
    <property type="term" value="P:GPI anchor biosynthetic process"/>
    <property type="evidence" value="ECO:0007669"/>
    <property type="project" value="UniProtKB-UniPathway"/>
</dbReference>
<dbReference type="PANTHER" id="PTHR13121:SF0">
    <property type="entry name" value="PHOSPHATIDYLINOSITOL GLYCAN ANCHOR BIOSYNTHESIS CLASS U PROTEIN"/>
    <property type="match status" value="1"/>
</dbReference>
<feature type="transmembrane region" description="Helical" evidence="9">
    <location>
        <begin position="272"/>
        <end position="292"/>
    </location>
</feature>
<feature type="transmembrane region" description="Helical" evidence="9">
    <location>
        <begin position="369"/>
        <end position="388"/>
    </location>
</feature>
<reference evidence="10" key="1">
    <citation type="journal article" date="2011" name="PLoS Biol.">
        <title>Gene gain and loss during evolution of obligate parasitism in the white rust pathogen of Arabidopsis thaliana.</title>
        <authorList>
            <person name="Kemen E."/>
            <person name="Gardiner A."/>
            <person name="Schultz-Larsen T."/>
            <person name="Kemen A.C."/>
            <person name="Balmuth A.L."/>
            <person name="Robert-Seilaniantz A."/>
            <person name="Bailey K."/>
            <person name="Holub E."/>
            <person name="Studholme D.J."/>
            <person name="Maclean D."/>
            <person name="Jones J.D."/>
        </authorList>
    </citation>
    <scope>NUCLEOTIDE SEQUENCE</scope>
</reference>
<evidence type="ECO:0000256" key="5">
    <source>
        <dbReference type="ARBA" id="ARBA00022692"/>
    </source>
</evidence>
<reference evidence="10" key="2">
    <citation type="submission" date="2011-02" db="EMBL/GenBank/DDBJ databases">
        <authorList>
            <person name="MacLean D."/>
        </authorList>
    </citation>
    <scope>NUCLEOTIDE SEQUENCE</scope>
</reference>
<dbReference type="GO" id="GO:0016255">
    <property type="term" value="P:attachment of GPI anchor to protein"/>
    <property type="evidence" value="ECO:0007669"/>
    <property type="project" value="InterPro"/>
</dbReference>
<evidence type="ECO:0000256" key="8">
    <source>
        <dbReference type="ARBA" id="ARBA00023136"/>
    </source>
</evidence>
<evidence type="ECO:0000256" key="2">
    <source>
        <dbReference type="ARBA" id="ARBA00004687"/>
    </source>
</evidence>
<feature type="transmembrane region" description="Helical" evidence="9">
    <location>
        <begin position="298"/>
        <end position="319"/>
    </location>
</feature>
<organism evidence="10">
    <name type="scientific">Albugo laibachii Nc14</name>
    <dbReference type="NCBI Taxonomy" id="890382"/>
    <lineage>
        <taxon>Eukaryota</taxon>
        <taxon>Sar</taxon>
        <taxon>Stramenopiles</taxon>
        <taxon>Oomycota</taxon>
        <taxon>Peronosporomycetes</taxon>
        <taxon>Albuginales</taxon>
        <taxon>Albuginaceae</taxon>
        <taxon>Albugo</taxon>
    </lineage>
</organism>
<name>F0WUI4_9STRA</name>
<feature type="transmembrane region" description="Helical" evidence="9">
    <location>
        <begin position="242"/>
        <end position="260"/>
    </location>
</feature>
<feature type="transmembrane region" description="Helical" evidence="9">
    <location>
        <begin position="199"/>
        <end position="222"/>
    </location>
</feature>
<feature type="transmembrane region" description="Helical" evidence="9">
    <location>
        <begin position="164"/>
        <end position="187"/>
    </location>
</feature>
<feature type="transmembrane region" description="Helical" evidence="9">
    <location>
        <begin position="90"/>
        <end position="111"/>
    </location>
</feature>
<evidence type="ECO:0000313" key="10">
    <source>
        <dbReference type="EMBL" id="CCA25065.1"/>
    </source>
</evidence>
<dbReference type="UniPathway" id="UPA00196"/>
<evidence type="ECO:0000256" key="1">
    <source>
        <dbReference type="ARBA" id="ARBA00004477"/>
    </source>
</evidence>
<dbReference type="AlphaFoldDB" id="F0WUI4"/>
<keyword evidence="8 9" id="KW-0472">Membrane</keyword>
<dbReference type="HOGENOM" id="CLU_030193_0_0_1"/>
<evidence type="ECO:0000256" key="6">
    <source>
        <dbReference type="ARBA" id="ARBA00022824"/>
    </source>
</evidence>
<evidence type="ECO:0000256" key="4">
    <source>
        <dbReference type="ARBA" id="ARBA00022502"/>
    </source>
</evidence>